<keyword evidence="5" id="KW-1185">Reference proteome</keyword>
<evidence type="ECO:0000256" key="2">
    <source>
        <dbReference type="PROSITE-ProRule" id="PRU00703"/>
    </source>
</evidence>
<accession>A0ABD6ACW7</accession>
<evidence type="ECO:0000259" key="3">
    <source>
        <dbReference type="PROSITE" id="PS51371"/>
    </source>
</evidence>
<dbReference type="RefSeq" id="WP_276306717.1">
    <property type="nucleotide sequence ID" value="NZ_CP119993.1"/>
</dbReference>
<gene>
    <name evidence="4" type="ORF">ACFQPE_16795</name>
</gene>
<dbReference type="InterPro" id="IPR051257">
    <property type="entry name" value="Diverse_CBS-Domain"/>
</dbReference>
<reference evidence="4 5" key="1">
    <citation type="journal article" date="2019" name="Int. J. Syst. Evol. Microbiol.">
        <title>The Global Catalogue of Microorganisms (GCM) 10K type strain sequencing project: providing services to taxonomists for standard genome sequencing and annotation.</title>
        <authorList>
            <consortium name="The Broad Institute Genomics Platform"/>
            <consortium name="The Broad Institute Genome Sequencing Center for Infectious Disease"/>
            <person name="Wu L."/>
            <person name="Ma J."/>
        </authorList>
    </citation>
    <scope>NUCLEOTIDE SEQUENCE [LARGE SCALE GENOMIC DNA]</scope>
    <source>
        <strain evidence="4 5">PSR21</strain>
    </source>
</reference>
<protein>
    <submittedName>
        <fullName evidence="4">CBS domain-containing protein</fullName>
    </submittedName>
</protein>
<evidence type="ECO:0000313" key="5">
    <source>
        <dbReference type="Proteomes" id="UP001596547"/>
    </source>
</evidence>
<evidence type="ECO:0000256" key="1">
    <source>
        <dbReference type="ARBA" id="ARBA00023122"/>
    </source>
</evidence>
<evidence type="ECO:0000313" key="4">
    <source>
        <dbReference type="EMBL" id="MFC7318439.1"/>
    </source>
</evidence>
<dbReference type="Gene3D" id="3.10.580.10">
    <property type="entry name" value="CBS-domain"/>
    <property type="match status" value="1"/>
</dbReference>
<sequence>MAIGKLATRDVVTAERDATLIDLAKTMESEGVGAVVIAEDERPVGVVTDRDVALAVGRGEEPESCSADDLIGGEPFTIEEDTEGYDAIRQFGESRVRRAPIVDDQGTLTGIVTLDDVVATIGEELKFVADVIEEQSPDYSP</sequence>
<dbReference type="SUPFAM" id="SSF54631">
    <property type="entry name" value="CBS-domain pair"/>
    <property type="match status" value="1"/>
</dbReference>
<dbReference type="EMBL" id="JBHTBF010000003">
    <property type="protein sequence ID" value="MFC7318439.1"/>
    <property type="molecule type" value="Genomic_DNA"/>
</dbReference>
<dbReference type="Proteomes" id="UP001596547">
    <property type="component" value="Unassembled WGS sequence"/>
</dbReference>
<dbReference type="PROSITE" id="PS51371">
    <property type="entry name" value="CBS"/>
    <property type="match status" value="2"/>
</dbReference>
<dbReference type="PANTHER" id="PTHR43080:SF2">
    <property type="entry name" value="CBS DOMAIN-CONTAINING PROTEIN"/>
    <property type="match status" value="1"/>
</dbReference>
<name>A0ABD6ACW7_9EURY</name>
<proteinExistence type="predicted"/>
<dbReference type="InterPro" id="IPR000644">
    <property type="entry name" value="CBS_dom"/>
</dbReference>
<dbReference type="Pfam" id="PF00571">
    <property type="entry name" value="CBS"/>
    <property type="match status" value="2"/>
</dbReference>
<organism evidence="4 5">
    <name type="scientific">Halomarina halobia</name>
    <dbReference type="NCBI Taxonomy" id="3033386"/>
    <lineage>
        <taxon>Archaea</taxon>
        <taxon>Methanobacteriati</taxon>
        <taxon>Methanobacteriota</taxon>
        <taxon>Stenosarchaea group</taxon>
        <taxon>Halobacteria</taxon>
        <taxon>Halobacteriales</taxon>
        <taxon>Natronomonadaceae</taxon>
        <taxon>Halomarina</taxon>
    </lineage>
</organism>
<dbReference type="GeneID" id="79317381"/>
<dbReference type="InterPro" id="IPR046342">
    <property type="entry name" value="CBS_dom_sf"/>
</dbReference>
<dbReference type="SMART" id="SM00116">
    <property type="entry name" value="CBS"/>
    <property type="match status" value="2"/>
</dbReference>
<dbReference type="PANTHER" id="PTHR43080">
    <property type="entry name" value="CBS DOMAIN-CONTAINING PROTEIN CBSX3, MITOCHONDRIAL"/>
    <property type="match status" value="1"/>
</dbReference>
<feature type="domain" description="CBS" evidence="3">
    <location>
        <begin position="70"/>
        <end position="127"/>
    </location>
</feature>
<comment type="caution">
    <text evidence="4">The sequence shown here is derived from an EMBL/GenBank/DDBJ whole genome shotgun (WGS) entry which is preliminary data.</text>
</comment>
<feature type="domain" description="CBS" evidence="3">
    <location>
        <begin position="7"/>
        <end position="63"/>
    </location>
</feature>
<keyword evidence="1 2" id="KW-0129">CBS domain</keyword>
<dbReference type="AlphaFoldDB" id="A0ABD6ACW7"/>